<dbReference type="GO" id="GO:0004553">
    <property type="term" value="F:hydrolase activity, hydrolyzing O-glycosyl compounds"/>
    <property type="evidence" value="ECO:0007669"/>
    <property type="project" value="InterPro"/>
</dbReference>
<feature type="active site" description="Proton acceptor" evidence="7">
    <location>
        <position position="264"/>
    </location>
</feature>
<dbReference type="KEGG" id="shv:AAT16_11945"/>
<evidence type="ECO:0000313" key="13">
    <source>
        <dbReference type="EMBL" id="AKG74838.1"/>
    </source>
</evidence>
<comment type="cofactor">
    <cofactor evidence="11">
        <name>NAD(+)</name>
        <dbReference type="ChEBI" id="CHEBI:57540"/>
    </cofactor>
    <text evidence="11">Binds 1 NAD(+) per subunit.</text>
</comment>
<proteinExistence type="inferred from homology"/>
<dbReference type="Proteomes" id="UP000034029">
    <property type="component" value="Chromosome"/>
</dbReference>
<comment type="similarity">
    <text evidence="1 11">Belongs to the glycosyl hydrolase 4 family.</text>
</comment>
<reference evidence="14 16" key="3">
    <citation type="submission" date="2016-10" db="EMBL/GenBank/DDBJ databases">
        <authorList>
            <person name="Varghese N."/>
            <person name="Submissions S."/>
        </authorList>
    </citation>
    <scope>NUCLEOTIDE SEQUENCE [LARGE SCALE GENOMIC DNA]</scope>
    <source>
        <strain evidence="14 16">CGMCC 1.6501</strain>
    </source>
</reference>
<keyword evidence="9" id="KW-0408">Iron</keyword>
<reference evidence="15" key="2">
    <citation type="submission" date="2015-04" db="EMBL/GenBank/DDBJ databases">
        <title>Complete genome sequence of Salinicoccus halodurans strain H3B36, isolated from the Qaidam basin of China.</title>
        <authorList>
            <person name="Ma Y."/>
            <person name="Jiang K."/>
            <person name="Xue Y."/>
        </authorList>
    </citation>
    <scope>NUCLEOTIDE SEQUENCE [LARGE SCALE GENOMIC DNA]</scope>
    <source>
        <strain evidence="15">H3B36</strain>
    </source>
</reference>
<evidence type="ECO:0000256" key="3">
    <source>
        <dbReference type="ARBA" id="ARBA00022801"/>
    </source>
</evidence>
<reference evidence="13 15" key="1">
    <citation type="journal article" date="2015" name="Int. J. Syst. Evol. Microbiol.">
        <title>Complete genome sequence of Salinicoccus halodurans H3B36, isolated from the Qaidam Basin in China.</title>
        <authorList>
            <person name="Jiang K."/>
            <person name="Xue Y."/>
            <person name="Ma Y."/>
        </authorList>
    </citation>
    <scope>NUCLEOTIDE SEQUENCE [LARGE SCALE GENOMIC DNA]</scope>
    <source>
        <strain evidence="13 15">H3B36</strain>
    </source>
</reference>
<keyword evidence="9" id="KW-0170">Cobalt</keyword>
<organism evidence="14 16">
    <name type="scientific">Salinicoccus halodurans</name>
    <dbReference type="NCBI Taxonomy" id="407035"/>
    <lineage>
        <taxon>Bacteria</taxon>
        <taxon>Bacillati</taxon>
        <taxon>Bacillota</taxon>
        <taxon>Bacilli</taxon>
        <taxon>Bacillales</taxon>
        <taxon>Staphylococcaceae</taxon>
        <taxon>Salinicoccus</taxon>
    </lineage>
</organism>
<feature type="binding site" evidence="9">
    <location>
        <position position="200"/>
    </location>
    <ligand>
        <name>Mn(2+)</name>
        <dbReference type="ChEBI" id="CHEBI:29035"/>
    </ligand>
</feature>
<dbReference type="PANTHER" id="PTHR32092:SF14">
    <property type="entry name" value="MALTOSE-6'-PHOSPHATE GLUCOSIDASE"/>
    <property type="match status" value="1"/>
</dbReference>
<evidence type="ECO:0000313" key="14">
    <source>
        <dbReference type="EMBL" id="SFK69607.1"/>
    </source>
</evidence>
<feature type="binding site" evidence="8">
    <location>
        <position position="93"/>
    </location>
    <ligand>
        <name>substrate</name>
    </ligand>
</feature>
<feature type="binding site" evidence="9">
    <location>
        <position position="169"/>
    </location>
    <ligand>
        <name>Mn(2+)</name>
        <dbReference type="ChEBI" id="CHEBI:29035"/>
    </ligand>
</feature>
<evidence type="ECO:0000256" key="5">
    <source>
        <dbReference type="ARBA" id="ARBA00023211"/>
    </source>
</evidence>
<keyword evidence="2 9" id="KW-0479">Metal-binding</keyword>
<dbReference type="GO" id="GO:0046872">
    <property type="term" value="F:metal ion binding"/>
    <property type="evidence" value="ECO:0007669"/>
    <property type="project" value="UniProtKB-KW"/>
</dbReference>
<feature type="site" description="Increases basicity of active site Tyr" evidence="10">
    <location>
        <position position="109"/>
    </location>
</feature>
<evidence type="ECO:0000313" key="15">
    <source>
        <dbReference type="Proteomes" id="UP000034029"/>
    </source>
</evidence>
<dbReference type="EMBL" id="CP011366">
    <property type="protein sequence ID" value="AKG74838.1"/>
    <property type="molecule type" value="Genomic_DNA"/>
</dbReference>
<protein>
    <submittedName>
        <fullName evidence="13">6-phospho-alpha-glucosidase</fullName>
    </submittedName>
    <submittedName>
        <fullName evidence="14">Maltose-6'-phosphate glucosidase</fullName>
    </submittedName>
</protein>
<dbReference type="CDD" id="cd05298">
    <property type="entry name" value="GH4_GlvA_pagL_like"/>
    <property type="match status" value="1"/>
</dbReference>
<dbReference type="SUPFAM" id="SSF51735">
    <property type="entry name" value="NAD(P)-binding Rossmann-fold domains"/>
    <property type="match status" value="1"/>
</dbReference>
<keyword evidence="9" id="KW-0533">Nickel</keyword>
<accession>A0A0F7HP12</accession>
<evidence type="ECO:0000259" key="12">
    <source>
        <dbReference type="Pfam" id="PF11975"/>
    </source>
</evidence>
<keyword evidence="5 9" id="KW-0464">Manganese</keyword>
<evidence type="ECO:0000256" key="4">
    <source>
        <dbReference type="ARBA" id="ARBA00023027"/>
    </source>
</evidence>
<keyword evidence="3 11" id="KW-0378">Hydrolase</keyword>
<dbReference type="OrthoDB" id="9808275at2"/>
<dbReference type="SUPFAM" id="SSF56327">
    <property type="entry name" value="LDH C-terminal domain-like"/>
    <property type="match status" value="1"/>
</dbReference>
<evidence type="ECO:0000256" key="1">
    <source>
        <dbReference type="ARBA" id="ARBA00010141"/>
    </source>
</evidence>
<evidence type="ECO:0000256" key="10">
    <source>
        <dbReference type="PIRSR" id="PIRSR601088-4"/>
    </source>
</evidence>
<keyword evidence="15" id="KW-1185">Reference proteome</keyword>
<dbReference type="Pfam" id="PF02056">
    <property type="entry name" value="Glyco_hydro_4"/>
    <property type="match status" value="1"/>
</dbReference>
<evidence type="ECO:0000256" key="6">
    <source>
        <dbReference type="ARBA" id="ARBA00023295"/>
    </source>
</evidence>
<evidence type="ECO:0000313" key="16">
    <source>
        <dbReference type="Proteomes" id="UP000183090"/>
    </source>
</evidence>
<gene>
    <name evidence="13" type="ORF">AAT16_11945</name>
    <name evidence="14" type="ORF">SAMN05216235_1245</name>
</gene>
<dbReference type="GO" id="GO:0005975">
    <property type="term" value="P:carbohydrate metabolic process"/>
    <property type="evidence" value="ECO:0007669"/>
    <property type="project" value="InterPro"/>
</dbReference>
<evidence type="ECO:0000256" key="7">
    <source>
        <dbReference type="PIRSR" id="PIRSR601088-1"/>
    </source>
</evidence>
<dbReference type="EMBL" id="FOTB01000002">
    <property type="protein sequence ID" value="SFK69607.1"/>
    <property type="molecule type" value="Genomic_DNA"/>
</dbReference>
<dbReference type="PROSITE" id="PS01324">
    <property type="entry name" value="GLYCOSYL_HYDROL_F4"/>
    <property type="match status" value="1"/>
</dbReference>
<dbReference type="AlphaFoldDB" id="A0A0F7HP12"/>
<dbReference type="PRINTS" id="PR00732">
    <property type="entry name" value="GLHYDRLASE4"/>
</dbReference>
<feature type="binding site" evidence="8">
    <location>
        <position position="147"/>
    </location>
    <ligand>
        <name>substrate</name>
    </ligand>
</feature>
<feature type="active site" description="Proton donor" evidence="7">
    <location>
        <position position="170"/>
    </location>
</feature>
<feature type="binding site" evidence="8">
    <location>
        <position position="284"/>
    </location>
    <ligand>
        <name>substrate</name>
    </ligand>
</feature>
<dbReference type="InterPro" id="IPR015955">
    <property type="entry name" value="Lactate_DH/Glyco_Ohase_4_C"/>
</dbReference>
<evidence type="ECO:0000256" key="11">
    <source>
        <dbReference type="RuleBase" id="RU361152"/>
    </source>
</evidence>
<dbReference type="GO" id="GO:0016616">
    <property type="term" value="F:oxidoreductase activity, acting on the CH-OH group of donors, NAD or NADP as acceptor"/>
    <property type="evidence" value="ECO:0007669"/>
    <property type="project" value="InterPro"/>
</dbReference>
<dbReference type="PANTHER" id="PTHR32092">
    <property type="entry name" value="6-PHOSPHO-BETA-GLUCOSIDASE-RELATED"/>
    <property type="match status" value="1"/>
</dbReference>
<dbReference type="Gene3D" id="3.90.110.10">
    <property type="entry name" value="Lactate dehydrogenase/glycoside hydrolase, family 4, C-terminal"/>
    <property type="match status" value="1"/>
</dbReference>
<dbReference type="InterPro" id="IPR001088">
    <property type="entry name" value="Glyco_hydro_4"/>
</dbReference>
<keyword evidence="4 11" id="KW-0520">NAD</keyword>
<evidence type="ECO:0000256" key="9">
    <source>
        <dbReference type="PIRSR" id="PIRSR601088-3"/>
    </source>
</evidence>
<dbReference type="InterPro" id="IPR036291">
    <property type="entry name" value="NAD(P)-bd_dom_sf"/>
</dbReference>
<dbReference type="InterPro" id="IPR022616">
    <property type="entry name" value="Glyco_hydro_4_C"/>
</dbReference>
<evidence type="ECO:0000256" key="8">
    <source>
        <dbReference type="PIRSR" id="PIRSR601088-2"/>
    </source>
</evidence>
<evidence type="ECO:0000256" key="2">
    <source>
        <dbReference type="ARBA" id="ARBA00022723"/>
    </source>
</evidence>
<dbReference type="Pfam" id="PF11975">
    <property type="entry name" value="Glyco_hydro_4C"/>
    <property type="match status" value="1"/>
</dbReference>
<dbReference type="Gene3D" id="3.40.50.720">
    <property type="entry name" value="NAD(P)-binding Rossmann-like Domain"/>
    <property type="match status" value="1"/>
</dbReference>
<dbReference type="RefSeq" id="WP_046791017.1">
    <property type="nucleotide sequence ID" value="NZ_CP011366.1"/>
</dbReference>
<feature type="domain" description="Glycosyl hydrolase family 4 C-terminal" evidence="12">
    <location>
        <begin position="195"/>
        <end position="416"/>
    </location>
</feature>
<sequence length="441" mass="49256">MKKFNITIAGGGSTFTPGIILMLLDYLDEFPIDTIKLYDNDEDRQKTIADACRILLEERAPGVTLTAGTDPEEAFTDVDFVMAHIRVGKYAMREQDEKIPLKHGVLGQETCGPGGIAYGMRSIPAVLELVDYMEKYSPDAWMLNYSNPAAIVAEATRRLRPDSKILNICDMPIGIEELIAKNLGLSSRKEFEVDYYGLNHFGWWTDIRDKEGNTLMPQVIQHVSENGYATDGSSELEQQASWNSTLKKAKDIQALDPSTIPNTYLKYYFFPDYEVSNADPEHTRANEVMEGREKFIFSECQAIIDKGTAADTALTIDEHASYIVDLAKAIAFNTKERMLMIVENNGAILNFDPAAMVEIPCIVGSKGPEKLVVGEIPQFQKSLMEQQAGVEKLVVGAFEEKSYHKLWQALILSRTVPSASVAKDILDDLIEANRGYWPELT</sequence>
<name>A0A0F7HP12_9STAP</name>
<dbReference type="InterPro" id="IPR019802">
    <property type="entry name" value="GlycHydrolase_4_CS"/>
</dbReference>
<dbReference type="Proteomes" id="UP000183090">
    <property type="component" value="Unassembled WGS sequence"/>
</dbReference>
<keyword evidence="6 11" id="KW-0326">Glycosidase</keyword>